<name>A0ABS2DBW1_9SPHN</name>
<gene>
    <name evidence="1" type="ORF">ILT43_18835</name>
</gene>
<proteinExistence type="predicted"/>
<accession>A0ABS2DBW1</accession>
<sequence>MLEPDRAAAAQRRWTQTDITTLRGRLEAGERVDDIASALARTTDGVRQMMVRLNLAR</sequence>
<comment type="caution">
    <text evidence="1">The sequence shown here is derived from an EMBL/GenBank/DDBJ whole genome shotgun (WGS) entry which is preliminary data.</text>
</comment>
<evidence type="ECO:0000313" key="2">
    <source>
        <dbReference type="Proteomes" id="UP000763641"/>
    </source>
</evidence>
<dbReference type="Proteomes" id="UP000763641">
    <property type="component" value="Unassembled WGS sequence"/>
</dbReference>
<evidence type="ECO:0000313" key="1">
    <source>
        <dbReference type="EMBL" id="MBM6578441.1"/>
    </source>
</evidence>
<keyword evidence="2" id="KW-1185">Reference proteome</keyword>
<reference evidence="1 2" key="1">
    <citation type="submission" date="2020-12" db="EMBL/GenBank/DDBJ databases">
        <title>Sphingomonas sp.</title>
        <authorList>
            <person name="Kim M.K."/>
        </authorList>
    </citation>
    <scope>NUCLEOTIDE SEQUENCE [LARGE SCALE GENOMIC DNA]</scope>
    <source>
        <strain evidence="1 2">BT552</strain>
    </source>
</reference>
<protein>
    <submittedName>
        <fullName evidence="1">Uncharacterized protein</fullName>
    </submittedName>
</protein>
<organism evidence="1 2">
    <name type="scientific">Sphingomonas longa</name>
    <dbReference type="NCBI Taxonomy" id="2778730"/>
    <lineage>
        <taxon>Bacteria</taxon>
        <taxon>Pseudomonadati</taxon>
        <taxon>Pseudomonadota</taxon>
        <taxon>Alphaproteobacteria</taxon>
        <taxon>Sphingomonadales</taxon>
        <taxon>Sphingomonadaceae</taxon>
        <taxon>Sphingomonas</taxon>
    </lineage>
</organism>
<dbReference type="RefSeq" id="WP_204200537.1">
    <property type="nucleotide sequence ID" value="NZ_JAFEMC010000008.1"/>
</dbReference>
<dbReference type="EMBL" id="JAFEMC010000008">
    <property type="protein sequence ID" value="MBM6578441.1"/>
    <property type="molecule type" value="Genomic_DNA"/>
</dbReference>